<reference evidence="2 3" key="1">
    <citation type="journal article" date="2023" name="Commun. Biol.">
        <title>Reorganization of the ancestral sex-determining regions during the evolution of trioecy in Pleodorina starrii.</title>
        <authorList>
            <person name="Takahashi K."/>
            <person name="Suzuki S."/>
            <person name="Kawai-Toyooka H."/>
            <person name="Yamamoto K."/>
            <person name="Hamaji T."/>
            <person name="Ootsuki R."/>
            <person name="Yamaguchi H."/>
            <person name="Kawachi M."/>
            <person name="Higashiyama T."/>
            <person name="Nozaki H."/>
        </authorList>
    </citation>
    <scope>NUCLEOTIDE SEQUENCE [LARGE SCALE GENOMIC DNA]</scope>
    <source>
        <strain evidence="2 3">NIES-4479</strain>
    </source>
</reference>
<keyword evidence="3" id="KW-1185">Reference proteome</keyword>
<dbReference type="InterPro" id="IPR027417">
    <property type="entry name" value="P-loop_NTPase"/>
</dbReference>
<proteinExistence type="predicted"/>
<evidence type="ECO:0000256" key="1">
    <source>
        <dbReference type="SAM" id="MobiDB-lite"/>
    </source>
</evidence>
<name>A0A9W6EWI5_9CHLO</name>
<evidence type="ECO:0000313" key="2">
    <source>
        <dbReference type="EMBL" id="GLC48133.1"/>
    </source>
</evidence>
<feature type="region of interest" description="Disordered" evidence="1">
    <location>
        <begin position="290"/>
        <end position="355"/>
    </location>
</feature>
<feature type="region of interest" description="Disordered" evidence="1">
    <location>
        <begin position="99"/>
        <end position="154"/>
    </location>
</feature>
<evidence type="ECO:0000313" key="3">
    <source>
        <dbReference type="Proteomes" id="UP001165080"/>
    </source>
</evidence>
<dbReference type="Gene3D" id="3.40.50.300">
    <property type="entry name" value="P-loop containing nucleotide triphosphate hydrolases"/>
    <property type="match status" value="1"/>
</dbReference>
<dbReference type="AlphaFoldDB" id="A0A9W6EWI5"/>
<sequence>MALAAYKLAGYDTFEASYKRSNLPVNAFTALSVADVVEPEAAEVSVRMVRTDTNGEAFTLSHAVQDYILRGSELNGVECSPYTLAAMYVLTRVQPAQHPHAQALQGTTLPARRGRKRTTAGAPATVTAPQPDAAANPATAPATEPTAATAPHAAAPAIAPEPPVAQLPVVQSATAAPLRVAFRPEHPLYMTHVLQRQPRPRYVLPTGSLPRRPTDSSSPADADQYYAFVLGSFKTHRGMPVPPGRTPSQAYEEWWSELSTTDAGRRYQRCVTAVLDNIEQDHAACARHTEEYNRRRRERAAATADPGGYKADDDGGDSDTEAAPGRFEPHPDTQPAADAQVEHAQLTQPRPTPTIGLDLGAVPLTSLFDRTTPEGLYAYEAAVRCSLPTRPVGHGTTASGLLRRASPADAAALHEAAQRLKRYTSMATAPGQPAAAIDAGAAADRRLRLECSSMGAIAVIIEVDGQPPETIPPGHAPPDILLPRPPSIEDTIRLYTLAPDQAVPFILMARYFNRRNEPDPGRPPREMVVGPPGTGKSQFAQALQWYTFQHGQPDWVATCAYAWSAAAAYHTATHRSLSTHSMFGISAMGEGGSNRPRRGANVSLQPATILMPAPGIGTEPKAIRRNNIPVGDWHAYTDYAVQGRTFGEETWVIDLTLPPRGIKRATLYVLLTRFKSLDHIRLLRPLYTTPAAHKKVITAFLKATHLEPDLAAELRLLSAAAAATRNRYPAEFRLAEELDAQHHTAGAAS</sequence>
<dbReference type="EMBL" id="BRXU01000001">
    <property type="protein sequence ID" value="GLC48133.1"/>
    <property type="molecule type" value="Genomic_DNA"/>
</dbReference>
<dbReference type="Proteomes" id="UP001165080">
    <property type="component" value="Unassembled WGS sequence"/>
</dbReference>
<feature type="compositionally biased region" description="Low complexity" evidence="1">
    <location>
        <begin position="119"/>
        <end position="154"/>
    </location>
</feature>
<protein>
    <submittedName>
        <fullName evidence="2">Uncharacterized protein</fullName>
    </submittedName>
</protein>
<organism evidence="2 3">
    <name type="scientific">Pleodorina starrii</name>
    <dbReference type="NCBI Taxonomy" id="330485"/>
    <lineage>
        <taxon>Eukaryota</taxon>
        <taxon>Viridiplantae</taxon>
        <taxon>Chlorophyta</taxon>
        <taxon>core chlorophytes</taxon>
        <taxon>Chlorophyceae</taxon>
        <taxon>CS clade</taxon>
        <taxon>Chlamydomonadales</taxon>
        <taxon>Volvocaceae</taxon>
        <taxon>Pleodorina</taxon>
    </lineage>
</organism>
<accession>A0A9W6EWI5</accession>
<gene>
    <name evidence="2" type="primary">PLEST007477</name>
    <name evidence="2" type="ORF">PLESTB_000062700</name>
</gene>
<comment type="caution">
    <text evidence="2">The sequence shown here is derived from an EMBL/GenBank/DDBJ whole genome shotgun (WGS) entry which is preliminary data.</text>
</comment>
<feature type="region of interest" description="Disordered" evidence="1">
    <location>
        <begin position="202"/>
        <end position="221"/>
    </location>
</feature>